<dbReference type="InterPro" id="IPR036026">
    <property type="entry name" value="Seven-hairpin_glycosidases"/>
</dbReference>
<keyword evidence="12 19" id="KW-0472">Membrane</keyword>
<dbReference type="GO" id="GO:0005789">
    <property type="term" value="C:endoplasmic reticulum membrane"/>
    <property type="evidence" value="ECO:0007669"/>
    <property type="project" value="UniProtKB-SubCell"/>
</dbReference>
<proteinExistence type="inferred from homology"/>
<comment type="similarity">
    <text evidence="4 18">Belongs to the glycosyl hydrolase 47 family.</text>
</comment>
<accession>A0A1B0AYD4</accession>
<evidence type="ECO:0000256" key="5">
    <source>
        <dbReference type="ARBA" id="ARBA00022692"/>
    </source>
</evidence>
<comment type="function">
    <text evidence="17">Involved in glycoprotein quality control targeting of misfolded glycoproteins for degradation. It primarily trims a single alpha-1,2-linked mannose residue from Man(9)GlcNAc(2) to produce Man(8)GlcNAc(2), but at high enzyme concentrations, as found in the ER quality control compartment (ERQC), it further trims the carbohydrates to Man(5-6)GlcNAc(2).</text>
</comment>
<keyword evidence="11 19" id="KW-1133">Transmembrane helix</keyword>
<name>A0A1B0AYD4_9MUSC</name>
<comment type="pathway">
    <text evidence="3">Protein modification; protein glycosylation.</text>
</comment>
<dbReference type="PANTHER" id="PTHR11742:SF55">
    <property type="entry name" value="ENDOPLASMIC RETICULUM MANNOSYL-OLIGOSACCHARIDE 1,2-ALPHA-MANNOSIDASE"/>
    <property type="match status" value="1"/>
</dbReference>
<reference evidence="21" key="1">
    <citation type="submission" date="2015-01" db="EMBL/GenBank/DDBJ databases">
        <authorList>
            <person name="Aksoy S."/>
            <person name="Warren W."/>
            <person name="Wilson R.K."/>
        </authorList>
    </citation>
    <scope>NUCLEOTIDE SEQUENCE [LARGE SCALE GENOMIC DNA]</scope>
    <source>
        <strain evidence="21">IAEA</strain>
    </source>
</reference>
<reference evidence="20" key="2">
    <citation type="submission" date="2020-05" db="UniProtKB">
        <authorList>
            <consortium name="EnsemblMetazoa"/>
        </authorList>
    </citation>
    <scope>IDENTIFICATION</scope>
    <source>
        <strain evidence="20">IAEA</strain>
    </source>
</reference>
<dbReference type="InterPro" id="IPR050749">
    <property type="entry name" value="Glycosyl_Hydrolase_47"/>
</dbReference>
<dbReference type="Gene3D" id="1.50.10.10">
    <property type="match status" value="2"/>
</dbReference>
<dbReference type="AlphaFoldDB" id="A0A1B0AYD4"/>
<evidence type="ECO:0000256" key="10">
    <source>
        <dbReference type="ARBA" id="ARBA00022968"/>
    </source>
</evidence>
<keyword evidence="14 18" id="KW-0326">Glycosidase</keyword>
<dbReference type="EC" id="3.2.1.-" evidence="18"/>
<keyword evidence="21" id="KW-1185">Reference proteome</keyword>
<evidence type="ECO:0000256" key="6">
    <source>
        <dbReference type="ARBA" id="ARBA00022723"/>
    </source>
</evidence>
<evidence type="ECO:0000256" key="15">
    <source>
        <dbReference type="ARBA" id="ARBA00047669"/>
    </source>
</evidence>
<dbReference type="InterPro" id="IPR012341">
    <property type="entry name" value="6hp_glycosidase-like_sf"/>
</dbReference>
<evidence type="ECO:0000256" key="2">
    <source>
        <dbReference type="ARBA" id="ARBA00004648"/>
    </source>
</evidence>
<keyword evidence="10" id="KW-0735">Signal-anchor</keyword>
<dbReference type="GO" id="GO:0005975">
    <property type="term" value="P:carbohydrate metabolic process"/>
    <property type="evidence" value="ECO:0007669"/>
    <property type="project" value="InterPro"/>
</dbReference>
<evidence type="ECO:0000256" key="3">
    <source>
        <dbReference type="ARBA" id="ARBA00004922"/>
    </source>
</evidence>
<evidence type="ECO:0000256" key="17">
    <source>
        <dbReference type="ARBA" id="ARBA00053655"/>
    </source>
</evidence>
<dbReference type="GO" id="GO:0010498">
    <property type="term" value="P:proteasomal protein catabolic process"/>
    <property type="evidence" value="ECO:0007669"/>
    <property type="project" value="UniProtKB-ARBA"/>
</dbReference>
<evidence type="ECO:0000256" key="18">
    <source>
        <dbReference type="RuleBase" id="RU361193"/>
    </source>
</evidence>
<comment type="catalytic activity">
    <reaction evidence="15">
        <text>N(4)-(alpha-D-Man-(1-&gt;2)-alpha-D-Man-(1-&gt;2)-alpha-D-Man-(1-&gt;3)-[alpha-D-Man-(1-&gt;3)-[alpha-D-Man-(1-&gt;2)-alpha-D-Man-(1-&gt;6)]-alpha-D-Man-(1-&gt;6)]-beta-D-Man-(1-&gt;4)-beta-D-GlcNAc-(1-&gt;4)-beta-D-GlcNAc)-L-asparaginyl-[protein] (N-glucan mannose isomer 8A1,2,3B1,3) + 3 H2O = N(4)-(alpha-D-Man-(1-&gt;3)-[alpha-D-Man-(1-&gt;3)-[alpha-D-Man-(1-&gt;6)]-alpha-D-Man-(1-&gt;6)]-beta-D-Man-(1-&gt;4)-beta-D-GlcNAc-(1-&gt;4)-beta-D-GlcNAc)-L-asparaginyl-[protein] (N-glucan mannose isomer 5A1,2) + 3 beta-D-mannose</text>
        <dbReference type="Rhea" id="RHEA:56028"/>
        <dbReference type="Rhea" id="RHEA-COMP:14358"/>
        <dbReference type="Rhea" id="RHEA-COMP:14367"/>
        <dbReference type="ChEBI" id="CHEBI:15377"/>
        <dbReference type="ChEBI" id="CHEBI:28563"/>
        <dbReference type="ChEBI" id="CHEBI:59087"/>
        <dbReference type="ChEBI" id="CHEBI:60628"/>
        <dbReference type="EC" id="3.2.1.113"/>
    </reaction>
</comment>
<dbReference type="GO" id="GO:0005509">
    <property type="term" value="F:calcium ion binding"/>
    <property type="evidence" value="ECO:0007669"/>
    <property type="project" value="InterPro"/>
</dbReference>
<keyword evidence="9" id="KW-0106">Calcium</keyword>
<keyword evidence="8" id="KW-0256">Endoplasmic reticulum</keyword>
<comment type="cofactor">
    <cofactor evidence="1">
        <name>Ca(2+)</name>
        <dbReference type="ChEBI" id="CHEBI:29108"/>
    </cofactor>
</comment>
<dbReference type="GO" id="GO:0004571">
    <property type="term" value="F:mannosyl-oligosaccharide 1,2-alpha-mannosidase activity"/>
    <property type="evidence" value="ECO:0007669"/>
    <property type="project" value="UniProtKB-EC"/>
</dbReference>
<dbReference type="SUPFAM" id="SSF48225">
    <property type="entry name" value="Seven-hairpin glycosidases"/>
    <property type="match status" value="2"/>
</dbReference>
<dbReference type="FunFam" id="1.50.10.10:FF:000010">
    <property type="entry name" value="alpha-1,2-Mannosidase"/>
    <property type="match status" value="1"/>
</dbReference>
<dbReference type="PRINTS" id="PR00747">
    <property type="entry name" value="GLYHDRLASE47"/>
</dbReference>
<evidence type="ECO:0000256" key="7">
    <source>
        <dbReference type="ARBA" id="ARBA00022801"/>
    </source>
</evidence>
<protein>
    <recommendedName>
        <fullName evidence="18">alpha-1,2-Mannosidase</fullName>
        <ecNumber evidence="18">3.2.1.-</ecNumber>
    </recommendedName>
</protein>
<evidence type="ECO:0000256" key="8">
    <source>
        <dbReference type="ARBA" id="ARBA00022824"/>
    </source>
</evidence>
<dbReference type="Proteomes" id="UP000092460">
    <property type="component" value="Unassembled WGS sequence"/>
</dbReference>
<evidence type="ECO:0000256" key="4">
    <source>
        <dbReference type="ARBA" id="ARBA00007658"/>
    </source>
</evidence>
<evidence type="ECO:0000313" key="20">
    <source>
        <dbReference type="EnsemblMetazoa" id="GPPI012804-PA"/>
    </source>
</evidence>
<dbReference type="PANTHER" id="PTHR11742">
    <property type="entry name" value="MANNOSYL-OLIGOSACCHARIDE ALPHA-1,2-MANNOSIDASE-RELATED"/>
    <property type="match status" value="1"/>
</dbReference>
<evidence type="ECO:0000256" key="12">
    <source>
        <dbReference type="ARBA" id="ARBA00023136"/>
    </source>
</evidence>
<evidence type="ECO:0000256" key="14">
    <source>
        <dbReference type="ARBA" id="ARBA00023295"/>
    </source>
</evidence>
<dbReference type="InterPro" id="IPR001382">
    <property type="entry name" value="Glyco_hydro_47"/>
</dbReference>
<dbReference type="STRING" id="67801.A0A1B0AYD4"/>
<comment type="catalytic activity">
    <reaction evidence="16">
        <text>N(4)-(alpha-D-Man-(1-&gt;2)-alpha-D-Man-(1-&gt;2)-alpha-D-Man-(1-&gt;3)-[alpha-D-Man-(1-&gt;2)-alpha-D-Man-(1-&gt;3)-[alpha-D-Man-(1-&gt;2)-alpha-D-Man-(1-&gt;6)]-alpha-D-Man-(1-&gt;6)]-beta-D-Man-(1-&gt;4)-beta-D-GlcNAc-(1-&gt;4)-beta-D-GlcNAc)-L-asparaginyl-[protein] (N-glucan mannose isomer 9A1,2,3B1,2,3) + 4 H2O = N(4)-(alpha-D-Man-(1-&gt;3)-[alpha-D-Man-(1-&gt;3)-[alpha-D-Man-(1-&gt;6)]-alpha-D-Man-(1-&gt;6)]-beta-D-Man-(1-&gt;4)-beta-D-GlcNAc-(1-&gt;4)-beta-D-GlcNAc)-L-asparaginyl-[protein] (N-glucan mannose isomer 5A1,2) + 4 beta-D-mannose</text>
        <dbReference type="Rhea" id="RHEA:56008"/>
        <dbReference type="Rhea" id="RHEA-COMP:14356"/>
        <dbReference type="Rhea" id="RHEA-COMP:14367"/>
        <dbReference type="ChEBI" id="CHEBI:15377"/>
        <dbReference type="ChEBI" id="CHEBI:28563"/>
        <dbReference type="ChEBI" id="CHEBI:59087"/>
        <dbReference type="ChEBI" id="CHEBI:139493"/>
        <dbReference type="EC" id="3.2.1.113"/>
    </reaction>
</comment>
<evidence type="ECO:0000256" key="13">
    <source>
        <dbReference type="ARBA" id="ARBA00023157"/>
    </source>
</evidence>
<dbReference type="EMBL" id="JXJN01005662">
    <property type="status" value="NOT_ANNOTATED_CDS"/>
    <property type="molecule type" value="Genomic_DNA"/>
</dbReference>
<dbReference type="EMBL" id="JXJN01005663">
    <property type="status" value="NOT_ANNOTATED_CDS"/>
    <property type="molecule type" value="Genomic_DNA"/>
</dbReference>
<dbReference type="GO" id="GO:0034976">
    <property type="term" value="P:response to endoplasmic reticulum stress"/>
    <property type="evidence" value="ECO:0007669"/>
    <property type="project" value="UniProtKB-ARBA"/>
</dbReference>
<dbReference type="EMBL" id="JXJN01005660">
    <property type="status" value="NOT_ANNOTATED_CDS"/>
    <property type="molecule type" value="Genomic_DNA"/>
</dbReference>
<evidence type="ECO:0000256" key="11">
    <source>
        <dbReference type="ARBA" id="ARBA00022989"/>
    </source>
</evidence>
<dbReference type="Pfam" id="PF01532">
    <property type="entry name" value="Glyco_hydro_47"/>
    <property type="match status" value="2"/>
</dbReference>
<keyword evidence="5 19" id="KW-0812">Transmembrane</keyword>
<keyword evidence="13" id="KW-1015">Disulfide bond</keyword>
<organism evidence="20 21">
    <name type="scientific">Glossina palpalis gambiensis</name>
    <dbReference type="NCBI Taxonomy" id="67801"/>
    <lineage>
        <taxon>Eukaryota</taxon>
        <taxon>Metazoa</taxon>
        <taxon>Ecdysozoa</taxon>
        <taxon>Arthropoda</taxon>
        <taxon>Hexapoda</taxon>
        <taxon>Insecta</taxon>
        <taxon>Pterygota</taxon>
        <taxon>Neoptera</taxon>
        <taxon>Endopterygota</taxon>
        <taxon>Diptera</taxon>
        <taxon>Brachycera</taxon>
        <taxon>Muscomorpha</taxon>
        <taxon>Hippoboscoidea</taxon>
        <taxon>Glossinidae</taxon>
        <taxon>Glossina</taxon>
    </lineage>
</organism>
<keyword evidence="7 18" id="KW-0378">Hydrolase</keyword>
<comment type="subcellular location">
    <subcellularLocation>
        <location evidence="2">Endoplasmic reticulum membrane</location>
        <topology evidence="2">Single-pass type II membrane protein</topology>
    </subcellularLocation>
</comment>
<keyword evidence="6" id="KW-0479">Metal-binding</keyword>
<evidence type="ECO:0000256" key="16">
    <source>
        <dbReference type="ARBA" id="ARBA00048605"/>
    </source>
</evidence>
<feature type="transmembrane region" description="Helical" evidence="19">
    <location>
        <begin position="47"/>
        <end position="68"/>
    </location>
</feature>
<dbReference type="EnsemblMetazoa" id="GPPI012804-RA">
    <property type="protein sequence ID" value="GPPI012804-PA"/>
    <property type="gene ID" value="GPPI012804"/>
</dbReference>
<evidence type="ECO:0000256" key="9">
    <source>
        <dbReference type="ARBA" id="ARBA00022837"/>
    </source>
</evidence>
<dbReference type="EMBL" id="JXJN01005661">
    <property type="status" value="NOT_ANNOTATED_CDS"/>
    <property type="molecule type" value="Genomic_DNA"/>
</dbReference>
<dbReference type="VEuPathDB" id="VectorBase:GPPI012804"/>
<evidence type="ECO:0000313" key="21">
    <source>
        <dbReference type="Proteomes" id="UP000092460"/>
    </source>
</evidence>
<evidence type="ECO:0000256" key="1">
    <source>
        <dbReference type="ARBA" id="ARBA00001913"/>
    </source>
</evidence>
<evidence type="ECO:0000256" key="19">
    <source>
        <dbReference type="SAM" id="Phobius"/>
    </source>
</evidence>
<sequence>MLERSDHVTLSLSVTGSNEDIAHGTIIPARKSLRRSWNQLPRCQRNLIILGISAMFITLLFLLPTQLLNKSGKQNALTGDDLVHYKDLGNILLGNKVEEIATKSLLNDPQNTGANSEAIQDVPEQNILPAPEPQHQLSLQQPAQQLPDLSKNIEKVNENNIESNKEDVTRVESLENDRAEIELAIQDPNLLPGSKGVTIEEFLERIDVINLPQKQHFHGARNERQVAVVNAFKHAWDNYRKYAWGHDNLKPISETFYDWFGLGLTIVDALDTMYIMGLEDEFAEARKWISESLNFNINRDVNLFEVTIRVLESTVNRNLNEKIEKMFPILLLPLLWQDDSRNDNCVQLRLLGYNNNTLLSLWNKSGKQKALTRDDLLPFKDLGNEFFDNVTYDNYRKRFLNHPQNADIKWEALRNALERNIQSTPEIQHQLSLQQSAARQPDLSKNIENINENNIESNKEDLTLEYDRAEIELAIQDPNLLPGSDGVTIDEFLESIDVTHLPQKQHFHGARNERQVAVVNAFKHSWYNYQKYAWGHDNLKPISETFHDWFGLGLTIVDALDTMYIMGLEDEFAEARKWISESLNFNINCDVSLFEVTIRVLGGLLSTYHLSGDKIFLKKSIELTNRLLPSFLTLSGIPYSDVNLATLTAHAPKWEPDSSTSEVTSLQMEFRDISRITNVSLYERVVQRVNEKVHILEKDKGLVPIFINADTGNFRKFATISLGARGDSYYEYLLKQWIQTGRKENDFLLTDYLRSIDGIFSKLLKRTPKDNHVYIGELIDGKNFKPKMDHLTCYLPGALLLGHHFGLPDSHMLLARDLLDTCYQTYMKQPTKLAPEISYFAVGANEDLDIYVKPNDAHNLLRPEFIESLYYFYALTGNHTYQDMGWIIFQAFERHAKVTHGYTSIGNVKNIFNTRPLDLMETFWLAETLKYFYLLFSDNPKEIDLEKWVFNTEAHPLPIRKN</sequence>